<feature type="compositionally biased region" description="Polar residues" evidence="11">
    <location>
        <begin position="1"/>
        <end position="10"/>
    </location>
</feature>
<feature type="region of interest" description="Disordered" evidence="11">
    <location>
        <begin position="1419"/>
        <end position="1807"/>
    </location>
</feature>
<sequence>MASDTGSPSWNPALMPNGGHPESDPVHLTSSTATLKNHEMASQDPESHEPDTHDEEHHAETSFSNVGDAVEGGADLDGGVTAPNSHAEQSQQAAPENQQPPTATPSKSQHSSSMSFARTVSHEPEFNDEDDGDWSLQRTDTDPFKFMGPSDRTNSFPAVPPIASTSDSDQNQEPFAPSQALEAFGETEREDDGYGYQAEDHQEPQRPHASSIGGDVQGYEAAASNARYEEGVPLISRAGQPGNATAENPGGNLANTFDEDDGNDDFFSQAQTTDNEPALPTLERKSTMQVMGSLTSEPQSQNRTLEDTVKEEDEDDDDDDSDDDDEEEDDSDSDEDEDEDEDEEEEDEEDEEKSHSQMPKADHTTGLGIDQGRTPDTAVETEAPAEDLSAKWQEAFGSDDDEEFLLEDAATEKKTVDVAAFWADDDEGFLEDDEGGPDTVASQAAAPAPAAANPYMPQSNAPRANTVYSPSVPATPFNAAPQYGQPPQPRPDQNRAESFADKSKGGYSSPYDLPTDLVNNVVKPRKRPSLQQLSSAPASSMPPPPPPGKSPNPSIPAPSPAKSSGPSPAKSGFFEDLPMTVKPRPASRQSNRAASPALHAPPPLAGLSPAGSLTGEPFQPPVPSPRSSSLSTQSAIADSQPPGIAKLVAPPRTNPYATLDQHQPSNSMPPPSSTASRYSPAPATSAPPAVSNRYSPAPAAAAAAARSTHGYGHAAAAAGPPAVFPHQPRTSSPLAHFEVSHNKPYIAAHGVNGDASAVDRRASSAYETRLNRVPSLPPTREVDEEDESAPAGRSVSVSHAPLSTDTASRYSPASPPISRQTPPPAATFSAPPMTSPPKRAVSNYAPMPTAAQSTPAPPPRADTQSPSASQTSRPATRTSSESARGPSSNYSPSAPVVAKSTPQAGHTRTRGQSLTMQIVPPTDGREHDPLQRWKGVPIVTWGVGGTVVTSFPKSVPRYGMNQSVPTIFRTPGEVRIENFKDLVPAAERLTKFPGPLKGKSKKKEAISWLTAGIDSLERELPEISFHAQLSPEDKRSVERILLWKILRILVEHDGTLEGSPAVEKAVRDVLSPGTVTPTAENDALFPTGMGSQAAPVTAMQADGADAVAMEQFRHHLLRGDREAAVWAAADKRMWGHAMLISNTVSPELYKRVAQEFVRKEVNYPGHSNEPIGALYKVLSGNFDDCVDELLLSNTAASLNPSMNNADGLDNNRSPDDIRGLHALGNLLASYGRPEAAHVCFLFSRHIFVLLGSDHRQKTGSFVKELEAILLRSAATTGAPHLAAYKLQHAMHLAEHGQRDKALQYCDAITAAMSSQTRRSPYYHIQSPKEESSSWISKPSMNKVSDSMWNRFNKFVAGDDADSPGKGASGDLDSGPFARVATTPTMSRSPSVAGFESFGGSPGYGGNMAPGAAASRYAPMTSQPVGGTSSYEPMSQYAPAPRTSLDRSSSEMPRSPYEPTSAPAATLVPPSLSQQSLASPGYGLQESPSLLSPYSAMSGPGSSTPGYQPSSFGYEPPQMGGAPVQEDSETNGETNGGGYEPPSFQPYSYEPPSYEPMAQAEEDGEDEPKPKKKSFMDDDDDDIPALRPQEKSKAEKDRENEEMFRKAAEEDAKRAAAQQAAKKGWGFGGWFGGSKKTDMGSAGESSPNKPIRAKLGEQSSFVYDPDLKRWVNKKPGAENVEAKKEAPPPPKGAPRAFTGTPPPMSSTPPPPMGRASAPPPSIIPGTPPPMPMAIPTLNKQPSQDSIGGAPAMARSVSNMSNSSLPPSRPTTSMSNASSIDDLLSAAGSRKPGQKKARKSGRYVDVMAK</sequence>
<feature type="compositionally biased region" description="Polar residues" evidence="11">
    <location>
        <begin position="82"/>
        <end position="118"/>
    </location>
</feature>
<evidence type="ECO:0000256" key="2">
    <source>
        <dbReference type="ARBA" id="ARBA00005927"/>
    </source>
</evidence>
<feature type="region of interest" description="Disordered" evidence="11">
    <location>
        <begin position="1358"/>
        <end position="1393"/>
    </location>
</feature>
<dbReference type="OrthoDB" id="8918678at2759"/>
<proteinExistence type="inferred from homology"/>
<dbReference type="InterPro" id="IPR024340">
    <property type="entry name" value="Sec16_CCD"/>
</dbReference>
<feature type="compositionally biased region" description="Basic and acidic residues" evidence="11">
    <location>
        <begin position="1587"/>
        <end position="1613"/>
    </location>
</feature>
<feature type="compositionally biased region" description="Low complexity" evidence="11">
    <location>
        <begin position="1614"/>
        <end position="1623"/>
    </location>
</feature>
<evidence type="ECO:0000313" key="14">
    <source>
        <dbReference type="EMBL" id="KAH7318336.1"/>
    </source>
</evidence>
<keyword evidence="4 10" id="KW-0256">Endoplasmic reticulum</keyword>
<feature type="compositionally biased region" description="Basic and acidic residues" evidence="11">
    <location>
        <begin position="492"/>
        <end position="504"/>
    </location>
</feature>
<dbReference type="Gene3D" id="1.25.40.1030">
    <property type="match status" value="1"/>
</dbReference>
<evidence type="ECO:0000256" key="6">
    <source>
        <dbReference type="ARBA" id="ARBA00022927"/>
    </source>
</evidence>
<keyword evidence="7 10" id="KW-0072">Autophagy</keyword>
<keyword evidence="3 10" id="KW-0813">Transport</keyword>
<feature type="compositionally biased region" description="Polar residues" evidence="11">
    <location>
        <begin position="1499"/>
        <end position="1510"/>
    </location>
</feature>
<feature type="compositionally biased region" description="Polar residues" evidence="11">
    <location>
        <begin position="163"/>
        <end position="173"/>
    </location>
</feature>
<feature type="compositionally biased region" description="Low complexity" evidence="11">
    <location>
        <begin position="560"/>
        <end position="571"/>
    </location>
</feature>
<evidence type="ECO:0000256" key="3">
    <source>
        <dbReference type="ARBA" id="ARBA00022448"/>
    </source>
</evidence>
<feature type="compositionally biased region" description="Polar residues" evidence="11">
    <location>
        <begin position="1754"/>
        <end position="1777"/>
    </location>
</feature>
<keyword evidence="5 10" id="KW-0931">ER-Golgi transport</keyword>
<reference evidence="14" key="1">
    <citation type="journal article" date="2021" name="Nat. Commun.">
        <title>Genetic determinants of endophytism in the Arabidopsis root mycobiome.</title>
        <authorList>
            <person name="Mesny F."/>
            <person name="Miyauchi S."/>
            <person name="Thiergart T."/>
            <person name="Pickel B."/>
            <person name="Atanasova L."/>
            <person name="Karlsson M."/>
            <person name="Huettel B."/>
            <person name="Barry K.W."/>
            <person name="Haridas S."/>
            <person name="Chen C."/>
            <person name="Bauer D."/>
            <person name="Andreopoulos W."/>
            <person name="Pangilinan J."/>
            <person name="LaButti K."/>
            <person name="Riley R."/>
            <person name="Lipzen A."/>
            <person name="Clum A."/>
            <person name="Drula E."/>
            <person name="Henrissat B."/>
            <person name="Kohler A."/>
            <person name="Grigoriev I.V."/>
            <person name="Martin F.M."/>
            <person name="Hacquard S."/>
        </authorList>
    </citation>
    <scope>NUCLEOTIDE SEQUENCE</scope>
    <source>
        <strain evidence="14">MPI-CAGE-CH-0235</strain>
    </source>
</reference>
<comment type="caution">
    <text evidence="14">The sequence shown here is derived from an EMBL/GenBank/DDBJ whole genome shotgun (WGS) entry which is preliminary data.</text>
</comment>
<feature type="domain" description="Sec16 central conserved" evidence="13">
    <location>
        <begin position="936"/>
        <end position="1054"/>
    </location>
</feature>
<evidence type="ECO:0000256" key="7">
    <source>
        <dbReference type="ARBA" id="ARBA00023006"/>
    </source>
</evidence>
<dbReference type="GO" id="GO:0016192">
    <property type="term" value="P:vesicle-mediated transport"/>
    <property type="evidence" value="ECO:0007669"/>
    <property type="project" value="UniProtKB-KW"/>
</dbReference>
<feature type="compositionally biased region" description="Low complexity" evidence="11">
    <location>
        <begin position="673"/>
        <end position="689"/>
    </location>
</feature>
<feature type="region of interest" description="Disordered" evidence="11">
    <location>
        <begin position="758"/>
        <end position="930"/>
    </location>
</feature>
<evidence type="ECO:0000256" key="11">
    <source>
        <dbReference type="SAM" id="MobiDB-lite"/>
    </source>
</evidence>
<feature type="compositionally biased region" description="Pro residues" evidence="11">
    <location>
        <begin position="540"/>
        <end position="559"/>
    </location>
</feature>
<evidence type="ECO:0000256" key="1">
    <source>
        <dbReference type="ARBA" id="ARBA00004397"/>
    </source>
</evidence>
<feature type="compositionally biased region" description="Acidic residues" evidence="11">
    <location>
        <begin position="397"/>
        <end position="406"/>
    </location>
</feature>
<comment type="subcellular location">
    <subcellularLocation>
        <location evidence="1">Endoplasmic reticulum membrane</location>
        <topology evidence="1">Peripheral membrane protein</topology>
        <orientation evidence="1">Cytoplasmic side</orientation>
    </subcellularLocation>
</comment>
<feature type="compositionally biased region" description="Low complexity" evidence="11">
    <location>
        <begin position="696"/>
        <end position="726"/>
    </location>
</feature>
<feature type="compositionally biased region" description="Low complexity" evidence="11">
    <location>
        <begin position="1468"/>
        <end position="1479"/>
    </location>
</feature>
<name>A0A8K0SSF3_9HYPO</name>
<feature type="compositionally biased region" description="Polar residues" evidence="11">
    <location>
        <begin position="1419"/>
        <end position="1432"/>
    </location>
</feature>
<dbReference type="PANTHER" id="PTHR13402:SF6">
    <property type="entry name" value="SECRETORY 16, ISOFORM I"/>
    <property type="match status" value="1"/>
</dbReference>
<dbReference type="InterPro" id="IPR024298">
    <property type="entry name" value="Sec16_Sec23-bd"/>
</dbReference>
<dbReference type="GO" id="GO:0070973">
    <property type="term" value="P:protein localization to endoplasmic reticulum exit site"/>
    <property type="evidence" value="ECO:0007669"/>
    <property type="project" value="TreeGrafter"/>
</dbReference>
<comment type="similarity">
    <text evidence="2 10">Belongs to the SEC16 family.</text>
</comment>
<feature type="compositionally biased region" description="Polar residues" evidence="11">
    <location>
        <begin position="795"/>
        <end position="811"/>
    </location>
</feature>
<organism evidence="14 15">
    <name type="scientific">Stachybotrys elegans</name>
    <dbReference type="NCBI Taxonomy" id="80388"/>
    <lineage>
        <taxon>Eukaryota</taxon>
        <taxon>Fungi</taxon>
        <taxon>Dikarya</taxon>
        <taxon>Ascomycota</taxon>
        <taxon>Pezizomycotina</taxon>
        <taxon>Sordariomycetes</taxon>
        <taxon>Hypocreomycetidae</taxon>
        <taxon>Hypocreales</taxon>
        <taxon>Stachybotryaceae</taxon>
        <taxon>Stachybotrys</taxon>
    </lineage>
</organism>
<feature type="compositionally biased region" description="Pro residues" evidence="11">
    <location>
        <begin position="1699"/>
        <end position="1731"/>
    </location>
</feature>
<dbReference type="GO" id="GO:0015031">
    <property type="term" value="P:protein transport"/>
    <property type="evidence" value="ECO:0007669"/>
    <property type="project" value="UniProtKB-KW"/>
</dbReference>
<dbReference type="Pfam" id="PF12932">
    <property type="entry name" value="Sec16"/>
    <property type="match status" value="1"/>
</dbReference>
<feature type="domain" description="Sec16 Sec23-binding" evidence="12">
    <location>
        <begin position="1113"/>
        <end position="1358"/>
    </location>
</feature>
<dbReference type="GO" id="GO:0070971">
    <property type="term" value="C:endoplasmic reticulum exit site"/>
    <property type="evidence" value="ECO:0007669"/>
    <property type="project" value="UniProtKB-ARBA"/>
</dbReference>
<feature type="compositionally biased region" description="Low complexity" evidence="11">
    <location>
        <begin position="1539"/>
        <end position="1555"/>
    </location>
</feature>
<keyword evidence="6 10" id="KW-0653">Protein transport</keyword>
<feature type="compositionally biased region" description="Basic and acidic residues" evidence="11">
    <location>
        <begin position="36"/>
        <end position="60"/>
    </location>
</feature>
<feature type="compositionally biased region" description="Polar residues" evidence="11">
    <location>
        <begin position="862"/>
        <end position="892"/>
    </location>
</feature>
<feature type="region of interest" description="Disordered" evidence="11">
    <location>
        <begin position="425"/>
        <end position="737"/>
    </location>
</feature>
<feature type="region of interest" description="Disordered" evidence="11">
    <location>
        <begin position="1"/>
        <end position="413"/>
    </location>
</feature>
<feature type="compositionally biased region" description="Acidic residues" evidence="11">
    <location>
        <begin position="425"/>
        <end position="436"/>
    </location>
</feature>
<evidence type="ECO:0000256" key="10">
    <source>
        <dbReference type="RuleBase" id="RU364101"/>
    </source>
</evidence>
<dbReference type="GO" id="GO:0007030">
    <property type="term" value="P:Golgi organization"/>
    <property type="evidence" value="ECO:0007669"/>
    <property type="project" value="TreeGrafter"/>
</dbReference>
<feature type="compositionally biased region" description="Basic residues" evidence="11">
    <location>
        <begin position="1790"/>
        <end position="1799"/>
    </location>
</feature>
<accession>A0A8K0SSF3</accession>
<evidence type="ECO:0000256" key="5">
    <source>
        <dbReference type="ARBA" id="ARBA00022892"/>
    </source>
</evidence>
<dbReference type="GO" id="GO:0006914">
    <property type="term" value="P:autophagy"/>
    <property type="evidence" value="ECO:0007669"/>
    <property type="project" value="UniProtKB-KW"/>
</dbReference>
<feature type="compositionally biased region" description="Polar residues" evidence="11">
    <location>
        <begin position="900"/>
        <end position="916"/>
    </location>
</feature>
<dbReference type="GO" id="GO:0012507">
    <property type="term" value="C:ER to Golgi transport vesicle membrane"/>
    <property type="evidence" value="ECO:0007669"/>
    <property type="project" value="TreeGrafter"/>
</dbReference>
<dbReference type="Proteomes" id="UP000813444">
    <property type="component" value="Unassembled WGS sequence"/>
</dbReference>
<keyword evidence="8 10" id="KW-0472">Membrane</keyword>
<evidence type="ECO:0000256" key="4">
    <source>
        <dbReference type="ARBA" id="ARBA00022824"/>
    </source>
</evidence>
<evidence type="ECO:0000259" key="12">
    <source>
        <dbReference type="Pfam" id="PF12931"/>
    </source>
</evidence>
<gene>
    <name evidence="14" type="ORF">B0I35DRAFT_431858</name>
</gene>
<dbReference type="PANTHER" id="PTHR13402">
    <property type="entry name" value="RGPR-RELATED"/>
    <property type="match status" value="1"/>
</dbReference>
<evidence type="ECO:0000313" key="15">
    <source>
        <dbReference type="Proteomes" id="UP000813444"/>
    </source>
</evidence>
<feature type="compositionally biased region" description="Acidic residues" evidence="11">
    <location>
        <begin position="309"/>
        <end position="351"/>
    </location>
</feature>
<evidence type="ECO:0000256" key="9">
    <source>
        <dbReference type="ARBA" id="ARBA00024687"/>
    </source>
</evidence>
<dbReference type="CDD" id="cd09233">
    <property type="entry name" value="ACE1-Sec16-like"/>
    <property type="match status" value="1"/>
</dbReference>
<dbReference type="EMBL" id="JAGPNK010000007">
    <property type="protein sequence ID" value="KAH7318336.1"/>
    <property type="molecule type" value="Genomic_DNA"/>
</dbReference>
<evidence type="ECO:0000259" key="13">
    <source>
        <dbReference type="Pfam" id="PF12932"/>
    </source>
</evidence>
<feature type="compositionally biased region" description="Low complexity" evidence="11">
    <location>
        <begin position="845"/>
        <end position="854"/>
    </location>
</feature>
<feature type="compositionally biased region" description="Polar residues" evidence="11">
    <location>
        <begin position="456"/>
        <end position="469"/>
    </location>
</feature>
<feature type="compositionally biased region" description="Basic and acidic residues" evidence="11">
    <location>
        <begin position="352"/>
        <end position="363"/>
    </location>
</feature>
<feature type="compositionally biased region" description="Polar residues" evidence="11">
    <location>
        <begin position="287"/>
        <end position="303"/>
    </location>
</feature>
<feature type="compositionally biased region" description="Polar residues" evidence="11">
    <location>
        <begin position="266"/>
        <end position="275"/>
    </location>
</feature>
<keyword evidence="15" id="KW-1185">Reference proteome</keyword>
<dbReference type="Pfam" id="PF12931">
    <property type="entry name" value="TPR_Sec16"/>
    <property type="match status" value="1"/>
</dbReference>
<protein>
    <recommendedName>
        <fullName evidence="10">Protein transport protein sec16</fullName>
    </recommendedName>
</protein>
<evidence type="ECO:0000256" key="8">
    <source>
        <dbReference type="ARBA" id="ARBA00023136"/>
    </source>
</evidence>
<dbReference type="GO" id="GO:0005789">
    <property type="term" value="C:endoplasmic reticulum membrane"/>
    <property type="evidence" value="ECO:0007669"/>
    <property type="project" value="UniProtKB-SubCell"/>
</dbReference>
<dbReference type="FunFam" id="1.25.40.1030:FF:000008">
    <property type="entry name" value="Protein transport protein sec16"/>
    <property type="match status" value="1"/>
</dbReference>
<comment type="function">
    <text evidence="9 10">Involved in the initiation of assembly of the COPII coat required for the formation of transport vesicles from the endoplasmic reticulum (ER) and the selection of cargo molecules. Also involved in autophagy.</text>
</comment>